<dbReference type="InterPro" id="IPR038694">
    <property type="entry name" value="DUF427_sf"/>
</dbReference>
<evidence type="ECO:0000313" key="3">
    <source>
        <dbReference type="Proteomes" id="UP000214720"/>
    </source>
</evidence>
<comment type="caution">
    <text evidence="2">The sequence shown here is derived from an EMBL/GenBank/DDBJ whole genome shotgun (WGS) entry which is preliminary data.</text>
</comment>
<feature type="domain" description="DUF427" evidence="1">
    <location>
        <begin position="3"/>
        <end position="90"/>
    </location>
</feature>
<gene>
    <name evidence="2" type="ORF">BSU04_29925</name>
</gene>
<proteinExistence type="predicted"/>
<dbReference type="PANTHER" id="PTHR34310:SF5">
    <property type="entry name" value="DUF427 DOMAIN PROTEIN (AFU_ORTHOLOGUE AFUA_3G02220)"/>
    <property type="match status" value="1"/>
</dbReference>
<name>A0A226WW80_CABSO</name>
<sequence>MKRAIWNNAVIAEAPTEKIKIVEGNVYFPPDAIDKQFVRSSTHTTTCGWKGVANYYDLVVDGQENKAAAWYYPTPMEAAKDIAGFVAFWKGVKID</sequence>
<protein>
    <recommendedName>
        <fullName evidence="1">DUF427 domain-containing protein</fullName>
    </recommendedName>
</protein>
<dbReference type="Gene3D" id="2.170.150.40">
    <property type="entry name" value="Domain of unknown function (DUF427)"/>
    <property type="match status" value="1"/>
</dbReference>
<accession>A0A226WW80</accession>
<evidence type="ECO:0000259" key="1">
    <source>
        <dbReference type="Pfam" id="PF04248"/>
    </source>
</evidence>
<dbReference type="AlphaFoldDB" id="A0A226WW80"/>
<dbReference type="OrthoDB" id="4565346at2"/>
<organism evidence="2 3">
    <name type="scientific">Caballeronia sordidicola</name>
    <name type="common">Burkholderia sordidicola</name>
    <dbReference type="NCBI Taxonomy" id="196367"/>
    <lineage>
        <taxon>Bacteria</taxon>
        <taxon>Pseudomonadati</taxon>
        <taxon>Pseudomonadota</taxon>
        <taxon>Betaproteobacteria</taxon>
        <taxon>Burkholderiales</taxon>
        <taxon>Burkholderiaceae</taxon>
        <taxon>Caballeronia</taxon>
    </lineage>
</organism>
<dbReference type="InterPro" id="IPR007361">
    <property type="entry name" value="DUF427"/>
</dbReference>
<reference evidence="3" key="1">
    <citation type="submission" date="2017-01" db="EMBL/GenBank/DDBJ databases">
        <title>Genome Analysis of Deinococcus marmoris KOPRI26562.</title>
        <authorList>
            <person name="Kim J.H."/>
            <person name="Oh H.-M."/>
        </authorList>
    </citation>
    <scope>NUCLEOTIDE SEQUENCE [LARGE SCALE GENOMIC DNA]</scope>
    <source>
        <strain evidence="3">PAMC 26633</strain>
    </source>
</reference>
<evidence type="ECO:0000313" key="2">
    <source>
        <dbReference type="EMBL" id="OXC74838.1"/>
    </source>
</evidence>
<dbReference type="Proteomes" id="UP000214720">
    <property type="component" value="Unassembled WGS sequence"/>
</dbReference>
<dbReference type="Pfam" id="PF04248">
    <property type="entry name" value="NTP_transf_9"/>
    <property type="match status" value="1"/>
</dbReference>
<dbReference type="EMBL" id="MTHB01000201">
    <property type="protein sequence ID" value="OXC74838.1"/>
    <property type="molecule type" value="Genomic_DNA"/>
</dbReference>
<dbReference type="PANTHER" id="PTHR34310">
    <property type="entry name" value="DUF427 DOMAIN PROTEIN (AFU_ORTHOLOGUE AFUA_3G02220)"/>
    <property type="match status" value="1"/>
</dbReference>
<dbReference type="RefSeq" id="WP_089163716.1">
    <property type="nucleotide sequence ID" value="NZ_MTHB01000201.1"/>
</dbReference>